<keyword evidence="9 12" id="KW-0653">Protein transport</keyword>
<dbReference type="InterPro" id="IPR003400">
    <property type="entry name" value="ExbD"/>
</dbReference>
<proteinExistence type="inferred from homology"/>
<dbReference type="GO" id="GO:0015031">
    <property type="term" value="P:protein transport"/>
    <property type="evidence" value="ECO:0007669"/>
    <property type="project" value="UniProtKB-KW"/>
</dbReference>
<evidence type="ECO:0000256" key="7">
    <source>
        <dbReference type="ARBA" id="ARBA00022519"/>
    </source>
</evidence>
<comment type="subunit">
    <text evidence="4">The accessory proteins ExbB and ExbD seem to form a complex with TonB.</text>
</comment>
<evidence type="ECO:0000256" key="6">
    <source>
        <dbReference type="ARBA" id="ARBA00022475"/>
    </source>
</evidence>
<keyword evidence="5 12" id="KW-0813">Transport</keyword>
<evidence type="ECO:0000256" key="9">
    <source>
        <dbReference type="ARBA" id="ARBA00022927"/>
    </source>
</evidence>
<evidence type="ECO:0000256" key="11">
    <source>
        <dbReference type="ARBA" id="ARBA00023136"/>
    </source>
</evidence>
<dbReference type="PANTHER" id="PTHR30558:SF12">
    <property type="entry name" value="BIOPOLYMER TRANSPORT PROTEIN EXBD"/>
    <property type="match status" value="1"/>
</dbReference>
<keyword evidence="7" id="KW-0997">Cell inner membrane</keyword>
<dbReference type="Gene3D" id="3.30.420.270">
    <property type="match status" value="1"/>
</dbReference>
<comment type="function">
    <text evidence="1">Involved in the TonB-dependent energy-dependent transport of various receptor-bound substrates.</text>
</comment>
<evidence type="ECO:0000256" key="5">
    <source>
        <dbReference type="ARBA" id="ARBA00022448"/>
    </source>
</evidence>
<evidence type="ECO:0000256" key="3">
    <source>
        <dbReference type="ARBA" id="ARBA00005811"/>
    </source>
</evidence>
<comment type="caution">
    <text evidence="14">The sequence shown here is derived from an EMBL/GenBank/DDBJ whole genome shotgun (WGS) entry which is preliminary data.</text>
</comment>
<organism evidence="14 15">
    <name type="scientific">Roseateles oligotrophus</name>
    <dbReference type="NCBI Taxonomy" id="1769250"/>
    <lineage>
        <taxon>Bacteria</taxon>
        <taxon>Pseudomonadati</taxon>
        <taxon>Pseudomonadota</taxon>
        <taxon>Betaproteobacteria</taxon>
        <taxon>Burkholderiales</taxon>
        <taxon>Sphaerotilaceae</taxon>
        <taxon>Roseateles</taxon>
    </lineage>
</organism>
<evidence type="ECO:0000313" key="15">
    <source>
        <dbReference type="Proteomes" id="UP000562027"/>
    </source>
</evidence>
<dbReference type="RefSeq" id="WP_184302564.1">
    <property type="nucleotide sequence ID" value="NZ_JACHLP010000007.1"/>
</dbReference>
<name>A0A840LIK9_9BURK</name>
<evidence type="ECO:0000256" key="10">
    <source>
        <dbReference type="ARBA" id="ARBA00022989"/>
    </source>
</evidence>
<evidence type="ECO:0000256" key="4">
    <source>
        <dbReference type="ARBA" id="ARBA00011471"/>
    </source>
</evidence>
<sequence>MAFGGNLDDNDDVVSDINMVPLIDVMLVMLIIFIITVPVLTHSVKLDLPRADNTPNLVKPETVNLSVTTDGSVFWNDERVSDEQLGQRLEAAARKDPQPEVFIRGDRKVEYERVAQVMATVQRSGALKLGFVTEPGN</sequence>
<comment type="similarity">
    <text evidence="3 12">Belongs to the ExbD/TolR family.</text>
</comment>
<dbReference type="PANTHER" id="PTHR30558">
    <property type="entry name" value="EXBD MEMBRANE COMPONENT OF PMF-DRIVEN MACROMOLECULE IMPORT SYSTEM"/>
    <property type="match status" value="1"/>
</dbReference>
<reference evidence="14 15" key="1">
    <citation type="submission" date="2020-08" db="EMBL/GenBank/DDBJ databases">
        <title>Functional genomics of gut bacteria from endangered species of beetles.</title>
        <authorList>
            <person name="Carlos-Shanley C."/>
        </authorList>
    </citation>
    <scope>NUCLEOTIDE SEQUENCE [LARGE SCALE GENOMIC DNA]</scope>
    <source>
        <strain evidence="14 15">S00239</strain>
    </source>
</reference>
<evidence type="ECO:0000256" key="1">
    <source>
        <dbReference type="ARBA" id="ARBA00003540"/>
    </source>
</evidence>
<feature type="transmembrane region" description="Helical" evidence="13">
    <location>
        <begin position="20"/>
        <end position="40"/>
    </location>
</feature>
<dbReference type="EMBL" id="JACHLP010000007">
    <property type="protein sequence ID" value="MBB4845107.1"/>
    <property type="molecule type" value="Genomic_DNA"/>
</dbReference>
<gene>
    <name evidence="14" type="ORF">HNP55_003653</name>
</gene>
<keyword evidence="15" id="KW-1185">Reference proteome</keyword>
<dbReference type="Proteomes" id="UP000562027">
    <property type="component" value="Unassembled WGS sequence"/>
</dbReference>
<keyword evidence="11 13" id="KW-0472">Membrane</keyword>
<evidence type="ECO:0000256" key="8">
    <source>
        <dbReference type="ARBA" id="ARBA00022692"/>
    </source>
</evidence>
<comment type="subcellular location">
    <subcellularLocation>
        <location evidence="2">Cell inner membrane</location>
        <topology evidence="2">Single-pass type II membrane protein</topology>
    </subcellularLocation>
    <subcellularLocation>
        <location evidence="12">Cell membrane</location>
        <topology evidence="12">Single-pass type II membrane protein</topology>
    </subcellularLocation>
</comment>
<dbReference type="GO" id="GO:0005886">
    <property type="term" value="C:plasma membrane"/>
    <property type="evidence" value="ECO:0007669"/>
    <property type="project" value="UniProtKB-SubCell"/>
</dbReference>
<accession>A0A840LIK9</accession>
<dbReference type="AlphaFoldDB" id="A0A840LIK9"/>
<keyword evidence="6" id="KW-1003">Cell membrane</keyword>
<evidence type="ECO:0000256" key="12">
    <source>
        <dbReference type="RuleBase" id="RU003879"/>
    </source>
</evidence>
<dbReference type="Pfam" id="PF02472">
    <property type="entry name" value="ExbD"/>
    <property type="match status" value="1"/>
</dbReference>
<evidence type="ECO:0000256" key="2">
    <source>
        <dbReference type="ARBA" id="ARBA00004249"/>
    </source>
</evidence>
<dbReference type="GO" id="GO:0022857">
    <property type="term" value="F:transmembrane transporter activity"/>
    <property type="evidence" value="ECO:0007669"/>
    <property type="project" value="InterPro"/>
</dbReference>
<evidence type="ECO:0000256" key="13">
    <source>
        <dbReference type="SAM" id="Phobius"/>
    </source>
</evidence>
<protein>
    <submittedName>
        <fullName evidence="14">Biopolymer transport protein ExbD</fullName>
    </submittedName>
</protein>
<keyword evidence="10 13" id="KW-1133">Transmembrane helix</keyword>
<evidence type="ECO:0000313" key="14">
    <source>
        <dbReference type="EMBL" id="MBB4845107.1"/>
    </source>
</evidence>
<keyword evidence="8 12" id="KW-0812">Transmembrane</keyword>